<accession>A0A9W7ADW9</accession>
<feature type="domain" description="START" evidence="1">
    <location>
        <begin position="33"/>
        <end position="111"/>
    </location>
</feature>
<proteinExistence type="predicted"/>
<reference evidence="2" key="1">
    <citation type="submission" date="2022-07" db="EMBL/GenBank/DDBJ databases">
        <title>Genome analysis of Parmales, a sister group of diatoms, reveals the evolutionary specialization of diatoms from phago-mixotrophs to photoautotrophs.</title>
        <authorList>
            <person name="Ban H."/>
            <person name="Sato S."/>
            <person name="Yoshikawa S."/>
            <person name="Kazumasa Y."/>
            <person name="Nakamura Y."/>
            <person name="Ichinomiya M."/>
            <person name="Saitoh K."/>
            <person name="Sato N."/>
            <person name="Blanc-Mathieu R."/>
            <person name="Endo H."/>
            <person name="Kuwata A."/>
            <person name="Ogata H."/>
        </authorList>
    </citation>
    <scope>NUCLEOTIDE SEQUENCE</scope>
</reference>
<dbReference type="Gene3D" id="3.30.530.20">
    <property type="match status" value="1"/>
</dbReference>
<dbReference type="Pfam" id="PF01852">
    <property type="entry name" value="START"/>
    <property type="match status" value="1"/>
</dbReference>
<sequence length="231" mass="26236">MEDLLEKISELTNLQKIIGDPFADGTEDMHIILQMPSPFLNRDCVVRRFVEAAEDHCCVITRTITDDRVAREFRGPPFTVRADIHIGGYYLTALSGRRTKVVYIVGADSKGLFALDFIARKGFPKQCSYVVDATKKLGGGRSAMDMGSILESNDEEQGTFEMINMMRGGKGKGLLRNFNNAMERRSREKEDSNNVGIRVSSLRHRHKIINMGFNHNKKQRVGLRQRRWTTP</sequence>
<dbReference type="Proteomes" id="UP001165082">
    <property type="component" value="Unassembled WGS sequence"/>
</dbReference>
<dbReference type="InterPro" id="IPR002913">
    <property type="entry name" value="START_lipid-bd_dom"/>
</dbReference>
<dbReference type="EMBL" id="BRXZ01004203">
    <property type="protein sequence ID" value="GMH70497.1"/>
    <property type="molecule type" value="Genomic_DNA"/>
</dbReference>
<evidence type="ECO:0000259" key="1">
    <source>
        <dbReference type="Pfam" id="PF01852"/>
    </source>
</evidence>
<dbReference type="SUPFAM" id="SSF55961">
    <property type="entry name" value="Bet v1-like"/>
    <property type="match status" value="1"/>
</dbReference>
<organism evidence="2 3">
    <name type="scientific">Triparma retinervis</name>
    <dbReference type="NCBI Taxonomy" id="2557542"/>
    <lineage>
        <taxon>Eukaryota</taxon>
        <taxon>Sar</taxon>
        <taxon>Stramenopiles</taxon>
        <taxon>Ochrophyta</taxon>
        <taxon>Bolidophyceae</taxon>
        <taxon>Parmales</taxon>
        <taxon>Triparmaceae</taxon>
        <taxon>Triparma</taxon>
    </lineage>
</organism>
<evidence type="ECO:0000313" key="3">
    <source>
        <dbReference type="Proteomes" id="UP001165082"/>
    </source>
</evidence>
<dbReference type="GO" id="GO:0008289">
    <property type="term" value="F:lipid binding"/>
    <property type="evidence" value="ECO:0007669"/>
    <property type="project" value="InterPro"/>
</dbReference>
<dbReference type="AlphaFoldDB" id="A0A9W7ADW9"/>
<gene>
    <name evidence="2" type="ORF">TrRE_jg8464</name>
</gene>
<dbReference type="InterPro" id="IPR023393">
    <property type="entry name" value="START-like_dom_sf"/>
</dbReference>
<name>A0A9W7ADW9_9STRA</name>
<protein>
    <recommendedName>
        <fullName evidence="1">START domain-containing protein</fullName>
    </recommendedName>
</protein>
<evidence type="ECO:0000313" key="2">
    <source>
        <dbReference type="EMBL" id="GMH70497.1"/>
    </source>
</evidence>
<dbReference type="OrthoDB" id="10642606at2759"/>
<comment type="caution">
    <text evidence="2">The sequence shown here is derived from an EMBL/GenBank/DDBJ whole genome shotgun (WGS) entry which is preliminary data.</text>
</comment>
<keyword evidence="3" id="KW-1185">Reference proteome</keyword>